<dbReference type="SUPFAM" id="SSF52172">
    <property type="entry name" value="CheY-like"/>
    <property type="match status" value="1"/>
</dbReference>
<dbReference type="PANTHER" id="PTHR46832:SF1">
    <property type="entry name" value="5'-METHYLTHIOADENOSINE_S-ADENOSYLHOMOCYSTEINE NUCLEOSIDASE"/>
    <property type="match status" value="1"/>
</dbReference>
<evidence type="ECO:0000313" key="3">
    <source>
        <dbReference type="EMBL" id="AVY93790.1"/>
    </source>
</evidence>
<dbReference type="GO" id="GO:0009116">
    <property type="term" value="P:nucleoside metabolic process"/>
    <property type="evidence" value="ECO:0007669"/>
    <property type="project" value="InterPro"/>
</dbReference>
<dbReference type="PROSITE" id="PS50110">
    <property type="entry name" value="RESPONSE_REGULATORY"/>
    <property type="match status" value="1"/>
</dbReference>
<dbReference type="Proteomes" id="UP000244173">
    <property type="component" value="Chromosome"/>
</dbReference>
<reference evidence="3 4" key="1">
    <citation type="submission" date="2018-04" db="EMBL/GenBank/DDBJ databases">
        <title>Denitrifier Microvirgula.</title>
        <authorList>
            <person name="Anderson E."/>
            <person name="Jang J."/>
            <person name="Ishii S."/>
        </authorList>
    </citation>
    <scope>NUCLEOTIDE SEQUENCE [LARGE SCALE GENOMIC DNA]</scope>
    <source>
        <strain evidence="3 4">BE2.4</strain>
    </source>
</reference>
<dbReference type="Gene3D" id="3.40.50.1580">
    <property type="entry name" value="Nucleoside phosphorylase domain"/>
    <property type="match status" value="1"/>
</dbReference>
<protein>
    <recommendedName>
        <fullName evidence="2">Response regulatory domain-containing protein</fullName>
    </recommendedName>
</protein>
<accession>A0A2S0P8R2</accession>
<dbReference type="InterPro" id="IPR001789">
    <property type="entry name" value="Sig_transdc_resp-reg_receiver"/>
</dbReference>
<dbReference type="GO" id="GO:0008930">
    <property type="term" value="F:methylthioadenosine nucleosidase activity"/>
    <property type="evidence" value="ECO:0007669"/>
    <property type="project" value="TreeGrafter"/>
</dbReference>
<dbReference type="KEGG" id="maer:DAI18_06840"/>
<dbReference type="PANTHER" id="PTHR46832">
    <property type="entry name" value="5'-METHYLTHIOADENOSINE/S-ADENOSYLHOMOCYSTEINE NUCLEOSIDASE"/>
    <property type="match status" value="1"/>
</dbReference>
<keyword evidence="1" id="KW-0597">Phosphoprotein</keyword>
<evidence type="ECO:0000259" key="2">
    <source>
        <dbReference type="PROSITE" id="PS50110"/>
    </source>
</evidence>
<feature type="modified residue" description="4-aspartylphosphate" evidence="1">
    <location>
        <position position="70"/>
    </location>
</feature>
<dbReference type="GO" id="GO:0019284">
    <property type="term" value="P:L-methionine salvage from S-adenosylmethionine"/>
    <property type="evidence" value="ECO:0007669"/>
    <property type="project" value="TreeGrafter"/>
</dbReference>
<evidence type="ECO:0000313" key="4">
    <source>
        <dbReference type="Proteomes" id="UP000244173"/>
    </source>
</evidence>
<feature type="domain" description="Response regulatory" evidence="2">
    <location>
        <begin position="18"/>
        <end position="148"/>
    </location>
</feature>
<dbReference type="GO" id="GO:0008782">
    <property type="term" value="F:adenosylhomocysteine nucleosidase activity"/>
    <property type="evidence" value="ECO:0007669"/>
    <property type="project" value="TreeGrafter"/>
</dbReference>
<proteinExistence type="predicted"/>
<dbReference type="Pfam" id="PF01048">
    <property type="entry name" value="PNP_UDP_1"/>
    <property type="match status" value="1"/>
</dbReference>
<dbReference type="SUPFAM" id="SSF53167">
    <property type="entry name" value="Purine and uridine phosphorylases"/>
    <property type="match status" value="1"/>
</dbReference>
<sequence>MARSHDSNHKENWGIILNILIVDDNRAKYIPLIRGITALGVPRDNIHTAESASDAKQKLRTCQYDLLVLDLCLPEQIESDPSLEIAKALLEELQDGSGIHKPRLMIGFSAYISYIEEIQGLQSCGSMVFYHYDEEKDDWLTGIVNCVKYLITDNEKSRPEIEPVDLCIITALYDPELRAVLDLPWEWGGSEPLDHSTMIRRGKFVSGGKTFSVIAAHALRMGMVSATVLATKILTLCRPKFLVMPGICAGVREKTNAGDVILANPSWDYQCGKRLSNEHGSHFYIAPHQLYVPEAVEVRLLEISRERGLLTEIKQNWKGDFPSSELNLRSGPVGCGSAVLADLSIVDEIVKTQQRGLLGIEMEIYGIYSAANSSPEPRPITFAIKSVCDFADNQKDDRYQKYAAYTSAQLMRVFFERYMSNFH</sequence>
<dbReference type="InterPro" id="IPR011006">
    <property type="entry name" value="CheY-like_superfamily"/>
</dbReference>
<dbReference type="CDD" id="cd00156">
    <property type="entry name" value="REC"/>
    <property type="match status" value="1"/>
</dbReference>
<dbReference type="AlphaFoldDB" id="A0A2S0P8R2"/>
<organism evidence="3 4">
    <name type="scientific">Microvirgula aerodenitrificans</name>
    <dbReference type="NCBI Taxonomy" id="57480"/>
    <lineage>
        <taxon>Bacteria</taxon>
        <taxon>Pseudomonadati</taxon>
        <taxon>Pseudomonadota</taxon>
        <taxon>Betaproteobacteria</taxon>
        <taxon>Neisseriales</taxon>
        <taxon>Aquaspirillaceae</taxon>
        <taxon>Microvirgula</taxon>
    </lineage>
</organism>
<dbReference type="Gene3D" id="3.40.50.2300">
    <property type="match status" value="1"/>
</dbReference>
<dbReference type="GO" id="GO:0005829">
    <property type="term" value="C:cytosol"/>
    <property type="evidence" value="ECO:0007669"/>
    <property type="project" value="TreeGrafter"/>
</dbReference>
<dbReference type="InterPro" id="IPR000845">
    <property type="entry name" value="Nucleoside_phosphorylase_d"/>
</dbReference>
<dbReference type="EMBL" id="CP028519">
    <property type="protein sequence ID" value="AVY93790.1"/>
    <property type="molecule type" value="Genomic_DNA"/>
</dbReference>
<dbReference type="GO" id="GO:0000160">
    <property type="term" value="P:phosphorelay signal transduction system"/>
    <property type="evidence" value="ECO:0007669"/>
    <property type="project" value="InterPro"/>
</dbReference>
<gene>
    <name evidence="3" type="ORF">DAI18_06840</name>
</gene>
<evidence type="ECO:0000256" key="1">
    <source>
        <dbReference type="PROSITE-ProRule" id="PRU00169"/>
    </source>
</evidence>
<name>A0A2S0P8R2_9NEIS</name>
<keyword evidence="4" id="KW-1185">Reference proteome</keyword>
<dbReference type="InterPro" id="IPR035994">
    <property type="entry name" value="Nucleoside_phosphorylase_sf"/>
</dbReference>